<dbReference type="eggNOG" id="COG0625">
    <property type="taxonomic scope" value="Bacteria"/>
</dbReference>
<dbReference type="SFLD" id="SFLDS00019">
    <property type="entry name" value="Glutathione_Transferase_(cytos"/>
    <property type="match status" value="1"/>
</dbReference>
<evidence type="ECO:0000256" key="2">
    <source>
        <dbReference type="ARBA" id="ARBA00022679"/>
    </source>
</evidence>
<dbReference type="SFLD" id="SFLDG00358">
    <property type="entry name" value="Main_(cytGST)"/>
    <property type="match status" value="1"/>
</dbReference>
<accession>S2L626</accession>
<dbReference type="InterPro" id="IPR040079">
    <property type="entry name" value="Glutathione_S-Trfase"/>
</dbReference>
<dbReference type="Proteomes" id="UP000014463">
    <property type="component" value="Unassembled WGS sequence"/>
</dbReference>
<dbReference type="PROSITE" id="PS50404">
    <property type="entry name" value="GST_NTER"/>
    <property type="match status" value="1"/>
</dbReference>
<dbReference type="EC" id="2.5.1.18" evidence="1"/>
<proteinExistence type="predicted"/>
<dbReference type="InterPro" id="IPR004046">
    <property type="entry name" value="GST_C"/>
</dbReference>
<reference evidence="5 6" key="1">
    <citation type="journal article" date="2013" name="Genome Announc.">
        <title>Draft genome sequence of the moderately halophilic gammaproteobacterium Halomonas anticariensis FP35.</title>
        <authorList>
            <person name="Tahrioui A."/>
            <person name="Quesada E."/>
            <person name="Llamas I."/>
        </authorList>
    </citation>
    <scope>NUCLEOTIDE SEQUENCE [LARGE SCALE GENOMIC DNA]</scope>
    <source>
        <strain evidence="6">DSM 16096 / CECT 5854 / LMG 22089 / FP35</strain>
    </source>
</reference>
<dbReference type="InterPro" id="IPR010987">
    <property type="entry name" value="Glutathione-S-Trfase_C-like"/>
</dbReference>
<keyword evidence="6" id="KW-1185">Reference proteome</keyword>
<dbReference type="Pfam" id="PF13417">
    <property type="entry name" value="GST_N_3"/>
    <property type="match status" value="1"/>
</dbReference>
<dbReference type="SUPFAM" id="SSF47616">
    <property type="entry name" value="GST C-terminal domain-like"/>
    <property type="match status" value="1"/>
</dbReference>
<dbReference type="CDD" id="cd00299">
    <property type="entry name" value="GST_C_family"/>
    <property type="match status" value="1"/>
</dbReference>
<dbReference type="PROSITE" id="PS50405">
    <property type="entry name" value="GST_CTER"/>
    <property type="match status" value="1"/>
</dbReference>
<keyword evidence="2" id="KW-0808">Transferase</keyword>
<dbReference type="SUPFAM" id="SSF52833">
    <property type="entry name" value="Thioredoxin-like"/>
    <property type="match status" value="1"/>
</dbReference>
<dbReference type="PANTHER" id="PTHR43900">
    <property type="entry name" value="GLUTATHIONE S-TRANSFERASE RHO"/>
    <property type="match status" value="1"/>
</dbReference>
<evidence type="ECO:0000313" key="5">
    <source>
        <dbReference type="EMBL" id="EPC00201.1"/>
    </source>
</evidence>
<evidence type="ECO:0000259" key="3">
    <source>
        <dbReference type="PROSITE" id="PS50404"/>
    </source>
</evidence>
<dbReference type="InterPro" id="IPR036282">
    <property type="entry name" value="Glutathione-S-Trfase_C_sf"/>
</dbReference>
<dbReference type="InterPro" id="IPR004045">
    <property type="entry name" value="Glutathione_S-Trfase_N"/>
</dbReference>
<evidence type="ECO:0000259" key="4">
    <source>
        <dbReference type="PROSITE" id="PS50405"/>
    </source>
</evidence>
<organism evidence="5 6">
    <name type="scientific">Litchfieldella anticariensis (strain DSM 16096 / CECT 5854 / CIP 108499 / LMG 22089 / FP35)</name>
    <name type="common">Halomonas anticariensis</name>
    <dbReference type="NCBI Taxonomy" id="1121939"/>
    <lineage>
        <taxon>Bacteria</taxon>
        <taxon>Pseudomonadati</taxon>
        <taxon>Pseudomonadota</taxon>
        <taxon>Gammaproteobacteria</taxon>
        <taxon>Oceanospirillales</taxon>
        <taxon>Halomonadaceae</taxon>
        <taxon>Litchfieldella</taxon>
    </lineage>
</organism>
<feature type="domain" description="GST N-terminal" evidence="3">
    <location>
        <begin position="10"/>
        <end position="92"/>
    </location>
</feature>
<feature type="domain" description="GST C-terminal" evidence="4">
    <location>
        <begin position="97"/>
        <end position="224"/>
    </location>
</feature>
<evidence type="ECO:0000313" key="6">
    <source>
        <dbReference type="Proteomes" id="UP000014463"/>
    </source>
</evidence>
<dbReference type="InterPro" id="IPR036249">
    <property type="entry name" value="Thioredoxin-like_sf"/>
</dbReference>
<evidence type="ECO:0000256" key="1">
    <source>
        <dbReference type="ARBA" id="ARBA00012452"/>
    </source>
</evidence>
<protein>
    <recommendedName>
        <fullName evidence="1">glutathione transferase</fullName>
        <ecNumber evidence="1">2.5.1.18</ecNumber>
    </recommendedName>
</protein>
<dbReference type="AlphaFoldDB" id="S2L626"/>
<dbReference type="GO" id="GO:0043295">
    <property type="term" value="F:glutathione binding"/>
    <property type="evidence" value="ECO:0007669"/>
    <property type="project" value="TreeGrafter"/>
</dbReference>
<dbReference type="Gene3D" id="3.40.30.10">
    <property type="entry name" value="Glutaredoxin"/>
    <property type="match status" value="1"/>
</dbReference>
<sequence length="224" mass="25688">MNDQELAMSDQVHIYGPQFSNFVRSVQLCCEEKGIPYTLGTTVDGKRIDFQGERHLEWHPFGKVPVLLHGDHRLYETTAICRYLDATHDGPALQPRDPWLRAQVDQWSAVLALYVDQALVRRYLLEFVFPKGKGGSVRMDRVKEVQPDVSRMLILLEEQLGEQEYLVGERFTIADVIAAPMLDYLYKLPPAKPLWADVPHLQTYVQRLAERESGRKVLIDAKVA</sequence>
<dbReference type="Pfam" id="PF00043">
    <property type="entry name" value="GST_C"/>
    <property type="match status" value="1"/>
</dbReference>
<dbReference type="PANTHER" id="PTHR43900:SF3">
    <property type="entry name" value="GLUTATHIONE S-TRANSFERASE RHO"/>
    <property type="match status" value="1"/>
</dbReference>
<gene>
    <name evidence="5" type="ORF">L861_06830</name>
</gene>
<dbReference type="Gene3D" id="1.20.1050.10">
    <property type="match status" value="1"/>
</dbReference>
<name>S2L626_LITA3</name>
<dbReference type="PATRIC" id="fig|1121939.11.peg.4245"/>
<comment type="caution">
    <text evidence="5">The sequence shown here is derived from an EMBL/GenBank/DDBJ whole genome shotgun (WGS) entry which is preliminary data.</text>
</comment>
<dbReference type="STRING" id="1121939.L861_06830"/>
<dbReference type="GO" id="GO:0004364">
    <property type="term" value="F:glutathione transferase activity"/>
    <property type="evidence" value="ECO:0007669"/>
    <property type="project" value="UniProtKB-EC"/>
</dbReference>
<dbReference type="EMBL" id="ASTJ01000042">
    <property type="protein sequence ID" value="EPC00201.1"/>
    <property type="molecule type" value="Genomic_DNA"/>
</dbReference>
<dbReference type="GO" id="GO:0005737">
    <property type="term" value="C:cytoplasm"/>
    <property type="evidence" value="ECO:0007669"/>
    <property type="project" value="TreeGrafter"/>
</dbReference>